<dbReference type="AlphaFoldDB" id="A0A2C8FCY5"/>
<dbReference type="KEGG" id="pprf:DPRO_3728"/>
<keyword evidence="2" id="KW-1185">Reference proteome</keyword>
<name>A0A2C8FCY5_9BACT</name>
<dbReference type="EMBL" id="LT907975">
    <property type="protein sequence ID" value="SOB60644.1"/>
    <property type="molecule type" value="Genomic_DNA"/>
</dbReference>
<reference evidence="2" key="1">
    <citation type="submission" date="2017-09" db="EMBL/GenBank/DDBJ databases">
        <authorList>
            <person name="Regsiter A."/>
            <person name="William W."/>
        </authorList>
    </citation>
    <scope>NUCLEOTIDE SEQUENCE [LARGE SCALE GENOMIC DNA]</scope>
    <source>
        <strain evidence="2">500-1</strain>
    </source>
</reference>
<dbReference type="OrthoDB" id="9930112at2"/>
<gene>
    <name evidence="1" type="ORF">DPRO_3728</name>
</gene>
<accession>A0A2C8FCY5</accession>
<evidence type="ECO:0000313" key="2">
    <source>
        <dbReference type="Proteomes" id="UP000219215"/>
    </source>
</evidence>
<proteinExistence type="predicted"/>
<organism evidence="1 2">
    <name type="scientific">Pseudodesulfovibrio profundus</name>
    <dbReference type="NCBI Taxonomy" id="57320"/>
    <lineage>
        <taxon>Bacteria</taxon>
        <taxon>Pseudomonadati</taxon>
        <taxon>Thermodesulfobacteriota</taxon>
        <taxon>Desulfovibrionia</taxon>
        <taxon>Desulfovibrionales</taxon>
        <taxon>Desulfovibrionaceae</taxon>
    </lineage>
</organism>
<protein>
    <submittedName>
        <fullName evidence="1">Uncharacterized protein</fullName>
    </submittedName>
</protein>
<dbReference type="RefSeq" id="WP_097013341.1">
    <property type="nucleotide sequence ID" value="NZ_LT907975.1"/>
</dbReference>
<sequence>MANTAYGTVGENNVKYGLNKAQDWLKNNEDGYQTPYPEYTDRQGPAQMDYGVEFAQNANPYEKVGGIAQDWDQFKQDMRQPVYQAYDQSLRDIDQRFSGNGLFGSRGYGMNDDTLVKAGQGLQAGLLGADTAALNLYGQDLDRRDAQNLNAWKTGLTEAERKQAQNANQFAWDYGQAQNAIDFANSEAARKDAYNQDQFAWGYQQHRQPFADYMALAGGSAPIANQSAANQAALEAANLQAKAAGTSAWGSAIGGIGGGLLGSYGGDDGWSFGGIADDLGSLFSW</sequence>
<evidence type="ECO:0000313" key="1">
    <source>
        <dbReference type="EMBL" id="SOB60644.1"/>
    </source>
</evidence>
<dbReference type="Proteomes" id="UP000219215">
    <property type="component" value="Chromosome DPRO"/>
</dbReference>